<evidence type="ECO:0000256" key="1">
    <source>
        <dbReference type="SAM" id="SignalP"/>
    </source>
</evidence>
<evidence type="ECO:0000313" key="3">
    <source>
        <dbReference type="Proteomes" id="UP000549616"/>
    </source>
</evidence>
<organism evidence="2 3">
    <name type="scientific">Amycolatopsis endophytica</name>
    <dbReference type="NCBI Taxonomy" id="860233"/>
    <lineage>
        <taxon>Bacteria</taxon>
        <taxon>Bacillati</taxon>
        <taxon>Actinomycetota</taxon>
        <taxon>Actinomycetes</taxon>
        <taxon>Pseudonocardiales</taxon>
        <taxon>Pseudonocardiaceae</taxon>
        <taxon>Amycolatopsis</taxon>
    </lineage>
</organism>
<keyword evidence="1" id="KW-0732">Signal</keyword>
<dbReference type="AlphaFoldDB" id="A0A853AXU7"/>
<name>A0A853AXU7_9PSEU</name>
<feature type="chain" id="PRO_5039567731" evidence="1">
    <location>
        <begin position="25"/>
        <end position="144"/>
    </location>
</feature>
<feature type="signal peptide" evidence="1">
    <location>
        <begin position="1"/>
        <end position="24"/>
    </location>
</feature>
<proteinExistence type="predicted"/>
<accession>A0A853AXU7</accession>
<dbReference type="Proteomes" id="UP000549616">
    <property type="component" value="Unassembled WGS sequence"/>
</dbReference>
<reference evidence="2 3" key="1">
    <citation type="submission" date="2020-07" db="EMBL/GenBank/DDBJ databases">
        <title>Sequencing the genomes of 1000 actinobacteria strains.</title>
        <authorList>
            <person name="Klenk H.-P."/>
        </authorList>
    </citation>
    <scope>NUCLEOTIDE SEQUENCE [LARGE SCALE GENOMIC DNA]</scope>
    <source>
        <strain evidence="2 3">DSM 104006</strain>
    </source>
</reference>
<dbReference type="RefSeq" id="WP_179771899.1">
    <property type="nucleotide sequence ID" value="NZ_JACCFK010000001.1"/>
</dbReference>
<gene>
    <name evidence="2" type="ORF">HNR02_000833</name>
</gene>
<comment type="caution">
    <text evidence="2">The sequence shown here is derived from an EMBL/GenBank/DDBJ whole genome shotgun (WGS) entry which is preliminary data.</text>
</comment>
<dbReference type="PROSITE" id="PS51257">
    <property type="entry name" value="PROKAR_LIPOPROTEIN"/>
    <property type="match status" value="1"/>
</dbReference>
<evidence type="ECO:0000313" key="2">
    <source>
        <dbReference type="EMBL" id="NYI87510.1"/>
    </source>
</evidence>
<keyword evidence="3" id="KW-1185">Reference proteome</keyword>
<sequence length="144" mass="14774">MRTWKPLLALGALALVLAGCSNEAGPTPKGGGGQADTPYALSIKLNALTADPCFREPAGSTPRGCGKYVTELGSTPGVVREQAGTKHPDLVALSGDLDKGIGAYRDNRCDTVAEPGDPCTAALTTIADSLRSIKHLVDTQLVAS</sequence>
<dbReference type="EMBL" id="JACCFK010000001">
    <property type="protein sequence ID" value="NYI87510.1"/>
    <property type="molecule type" value="Genomic_DNA"/>
</dbReference>
<protein>
    <submittedName>
        <fullName evidence="2">Uncharacterized protein</fullName>
    </submittedName>
</protein>